<feature type="domain" description="Thioredoxin" evidence="2">
    <location>
        <begin position="1"/>
        <end position="105"/>
    </location>
</feature>
<dbReference type="CDD" id="cd02947">
    <property type="entry name" value="TRX_family"/>
    <property type="match status" value="1"/>
</dbReference>
<dbReference type="SUPFAM" id="SSF52833">
    <property type="entry name" value="Thioredoxin-like"/>
    <property type="match status" value="1"/>
</dbReference>
<name>A0A2R5FCK5_9PROT</name>
<dbReference type="Pfam" id="PF00085">
    <property type="entry name" value="Thioredoxin"/>
    <property type="match status" value="1"/>
</dbReference>
<dbReference type="EMBL" id="BDOQ01000020">
    <property type="protein sequence ID" value="GBG15745.1"/>
    <property type="molecule type" value="Genomic_DNA"/>
</dbReference>
<dbReference type="PANTHER" id="PTHR18929">
    <property type="entry name" value="PROTEIN DISULFIDE ISOMERASE"/>
    <property type="match status" value="1"/>
</dbReference>
<dbReference type="InterPro" id="IPR017937">
    <property type="entry name" value="Thioredoxin_CS"/>
</dbReference>
<evidence type="ECO:0000256" key="1">
    <source>
        <dbReference type="ARBA" id="ARBA00023284"/>
    </source>
</evidence>
<dbReference type="PROSITE" id="PS51352">
    <property type="entry name" value="THIOREDOXIN_2"/>
    <property type="match status" value="1"/>
</dbReference>
<dbReference type="Proteomes" id="UP000245081">
    <property type="component" value="Unassembled WGS sequence"/>
</dbReference>
<dbReference type="GO" id="GO:0006457">
    <property type="term" value="P:protein folding"/>
    <property type="evidence" value="ECO:0007669"/>
    <property type="project" value="TreeGrafter"/>
</dbReference>
<evidence type="ECO:0000259" key="2">
    <source>
        <dbReference type="PROSITE" id="PS51352"/>
    </source>
</evidence>
<dbReference type="PROSITE" id="PS00194">
    <property type="entry name" value="THIOREDOXIN_1"/>
    <property type="match status" value="1"/>
</dbReference>
<gene>
    <name evidence="3" type="primary">trxA</name>
    <name evidence="3" type="ORF">NMK_3356</name>
</gene>
<reference evidence="3 4" key="1">
    <citation type="journal article" date="2018" name="Environ. Microbiol.">
        <title>Isolation and genomic characterization of Novimethylophilus kurashikiensis gen. nov. sp. nov., a new lanthanide-dependent methylotrophic species of Methylophilaceae.</title>
        <authorList>
            <person name="Lv H."/>
            <person name="Sahin N."/>
            <person name="Tani A."/>
        </authorList>
    </citation>
    <scope>NUCLEOTIDE SEQUENCE [LARGE SCALE GENOMIC DNA]</scope>
    <source>
        <strain evidence="3 4">La2-4</strain>
    </source>
</reference>
<evidence type="ECO:0000313" key="4">
    <source>
        <dbReference type="Proteomes" id="UP000245081"/>
    </source>
</evidence>
<dbReference type="Gene3D" id="3.40.30.10">
    <property type="entry name" value="Glutaredoxin"/>
    <property type="match status" value="1"/>
</dbReference>
<dbReference type="InterPro" id="IPR036249">
    <property type="entry name" value="Thioredoxin-like_sf"/>
</dbReference>
<sequence length="126" mass="14000">MAVVELTKANFKETIENNDFVIVDFWAPWCTPCVSFTPIFEAAAAANPDIVFGMVNTEVDNEIGEYFNVEQIPGILVIREQAGIHAQVGELGAPALDALIQWARDYDMSTVRQYYADQEKLAAAKK</sequence>
<dbReference type="GO" id="GO:0034976">
    <property type="term" value="P:response to endoplasmic reticulum stress"/>
    <property type="evidence" value="ECO:0007669"/>
    <property type="project" value="TreeGrafter"/>
</dbReference>
<proteinExistence type="predicted"/>
<evidence type="ECO:0000313" key="3">
    <source>
        <dbReference type="EMBL" id="GBG15745.1"/>
    </source>
</evidence>
<organism evidence="3 4">
    <name type="scientific">Novimethylophilus kurashikiensis</name>
    <dbReference type="NCBI Taxonomy" id="1825523"/>
    <lineage>
        <taxon>Bacteria</taxon>
        <taxon>Pseudomonadati</taxon>
        <taxon>Pseudomonadota</taxon>
        <taxon>Betaproteobacteria</taxon>
        <taxon>Nitrosomonadales</taxon>
        <taxon>Methylophilaceae</taxon>
        <taxon>Novimethylophilus</taxon>
    </lineage>
</organism>
<keyword evidence="4" id="KW-1185">Reference proteome</keyword>
<dbReference type="GO" id="GO:0015036">
    <property type="term" value="F:disulfide oxidoreductase activity"/>
    <property type="evidence" value="ECO:0007669"/>
    <property type="project" value="UniProtKB-ARBA"/>
</dbReference>
<keyword evidence="1" id="KW-0676">Redox-active center</keyword>
<dbReference type="OrthoDB" id="9790390at2"/>
<dbReference type="GO" id="GO:0003756">
    <property type="term" value="F:protein disulfide isomerase activity"/>
    <property type="evidence" value="ECO:0007669"/>
    <property type="project" value="TreeGrafter"/>
</dbReference>
<dbReference type="AlphaFoldDB" id="A0A2R5FCK5"/>
<protein>
    <submittedName>
        <fullName evidence="3">Thioredoxin 1</fullName>
    </submittedName>
</protein>
<dbReference type="InterPro" id="IPR013766">
    <property type="entry name" value="Thioredoxin_domain"/>
</dbReference>
<accession>A0A2R5FCK5</accession>
<dbReference type="RefSeq" id="WP_109016898.1">
    <property type="nucleotide sequence ID" value="NZ_BDOQ01000020.1"/>
</dbReference>
<comment type="caution">
    <text evidence="3">The sequence shown here is derived from an EMBL/GenBank/DDBJ whole genome shotgun (WGS) entry which is preliminary data.</text>
</comment>